<keyword evidence="7 8" id="KW-0472">Membrane</keyword>
<sequence length="673" mass="77710">MSKPIKDHKAFMAMLSAIMFYLAGMAMLSFRYYDIGQTMAVENDFYSAYAPAARNILKIDFSSPAYYEYRGIGYPLALAFLTRITDDCFLSGKIISLFSACLSLILIYLIFSHLSSPLAAFLTTLGLMFTRPFMLYSYTVGTDMFFLALILLSLYLLLAARPTGYFFLLSGFISGYACLTRYNQLFFMVPLLFYLWCYQPTQNFNLRLKNMLSFFGAYLIILLPWFLLLYKMTGNPFYNLNYRNLAYDFIYLGDVDKDYFWQHLSENYQSFRQVFSVDPTSFLLKFAKNLSRHLPQQLKTAFPPYLIWCTALGAIMLLIRIGKSYLRKRTNNTLEIIEERLREKKLLFFFFLAGSYYLFSGLIHFEERYFLFLLPFYLFLAFLPFQYMQNEMSKAGPSLMKSKVFILTVTIALCGAILAPMAYASYQDNIQWLKSLPRELLVFKDFIDFFPTGRKKIMARTAHLPAITGNAFVQLPITSSEKEFYAYLGKKGIDLVYFSTLEAGKRPALASLLYDHSLREGLVPLMKWQTNRKRAVLYMSAQSQMAEPPLLPSFLFNRQKRPEIGLEIPSGSFILTGLIKFENPGTYGIALAGERFNLTLNGIKILHVEKGSPSNFYRKNISLDRGWHLMELTFELGRDNFFLTGPFWQTPEGKKEPIPQTSLIVLDFKAQAK</sequence>
<evidence type="ECO:0000256" key="3">
    <source>
        <dbReference type="ARBA" id="ARBA00022676"/>
    </source>
</evidence>
<dbReference type="InterPro" id="IPR038731">
    <property type="entry name" value="RgtA/B/C-like"/>
</dbReference>
<dbReference type="Pfam" id="PF13231">
    <property type="entry name" value="PMT_2"/>
    <property type="match status" value="1"/>
</dbReference>
<comment type="subcellular location">
    <subcellularLocation>
        <location evidence="1">Cell membrane</location>
        <topology evidence="1">Multi-pass membrane protein</topology>
    </subcellularLocation>
</comment>
<feature type="transmembrane region" description="Helical" evidence="8">
    <location>
        <begin position="405"/>
        <end position="426"/>
    </location>
</feature>
<feature type="transmembrane region" description="Helical" evidence="8">
    <location>
        <begin position="210"/>
        <end position="230"/>
    </location>
</feature>
<reference evidence="10" key="1">
    <citation type="submission" date="2020-07" db="EMBL/GenBank/DDBJ databases">
        <title>Huge and variable diversity of episymbiotic CPR bacteria and DPANN archaea in groundwater ecosystems.</title>
        <authorList>
            <person name="He C.Y."/>
            <person name="Keren R."/>
            <person name="Whittaker M."/>
            <person name="Farag I.F."/>
            <person name="Doudna J."/>
            <person name="Cate J.H.D."/>
            <person name="Banfield J.F."/>
        </authorList>
    </citation>
    <scope>NUCLEOTIDE SEQUENCE</scope>
    <source>
        <strain evidence="10">NC_groundwater_1482_Ag_S-0.65um_47_24</strain>
    </source>
</reference>
<evidence type="ECO:0000313" key="10">
    <source>
        <dbReference type="EMBL" id="MBI4596246.1"/>
    </source>
</evidence>
<evidence type="ECO:0000256" key="8">
    <source>
        <dbReference type="SAM" id="Phobius"/>
    </source>
</evidence>
<gene>
    <name evidence="10" type="ORF">HY730_07730</name>
</gene>
<dbReference type="InterPro" id="IPR050297">
    <property type="entry name" value="LipidA_mod_glycosyltrf_83"/>
</dbReference>
<keyword evidence="2" id="KW-1003">Cell membrane</keyword>
<feature type="domain" description="Glycosyltransferase RgtA/B/C/D-like" evidence="9">
    <location>
        <begin position="74"/>
        <end position="223"/>
    </location>
</feature>
<protein>
    <submittedName>
        <fullName evidence="10">Glycosyltransferase family 39 protein</fullName>
    </submittedName>
</protein>
<dbReference type="EMBL" id="JACQWF010000341">
    <property type="protein sequence ID" value="MBI4596246.1"/>
    <property type="molecule type" value="Genomic_DNA"/>
</dbReference>
<feature type="transmembrane region" description="Helical" evidence="8">
    <location>
        <begin position="369"/>
        <end position="385"/>
    </location>
</feature>
<dbReference type="GO" id="GO:0016763">
    <property type="term" value="F:pentosyltransferase activity"/>
    <property type="evidence" value="ECO:0007669"/>
    <property type="project" value="TreeGrafter"/>
</dbReference>
<evidence type="ECO:0000256" key="5">
    <source>
        <dbReference type="ARBA" id="ARBA00022692"/>
    </source>
</evidence>
<dbReference type="PANTHER" id="PTHR33908:SF11">
    <property type="entry name" value="MEMBRANE PROTEIN"/>
    <property type="match status" value="1"/>
</dbReference>
<feature type="transmembrane region" description="Helical" evidence="8">
    <location>
        <begin position="12"/>
        <end position="33"/>
    </location>
</feature>
<evidence type="ECO:0000259" key="9">
    <source>
        <dbReference type="Pfam" id="PF13231"/>
    </source>
</evidence>
<evidence type="ECO:0000256" key="1">
    <source>
        <dbReference type="ARBA" id="ARBA00004651"/>
    </source>
</evidence>
<feature type="transmembrane region" description="Helical" evidence="8">
    <location>
        <begin position="94"/>
        <end position="114"/>
    </location>
</feature>
<evidence type="ECO:0000313" key="11">
    <source>
        <dbReference type="Proteomes" id="UP000772181"/>
    </source>
</evidence>
<proteinExistence type="predicted"/>
<dbReference type="GO" id="GO:0005886">
    <property type="term" value="C:plasma membrane"/>
    <property type="evidence" value="ECO:0007669"/>
    <property type="project" value="UniProtKB-SubCell"/>
</dbReference>
<organism evidence="10 11">
    <name type="scientific">Tectimicrobiota bacterium</name>
    <dbReference type="NCBI Taxonomy" id="2528274"/>
    <lineage>
        <taxon>Bacteria</taxon>
        <taxon>Pseudomonadati</taxon>
        <taxon>Nitrospinota/Tectimicrobiota group</taxon>
        <taxon>Candidatus Tectimicrobiota</taxon>
    </lineage>
</organism>
<keyword evidence="3" id="KW-0328">Glycosyltransferase</keyword>
<comment type="caution">
    <text evidence="10">The sequence shown here is derived from an EMBL/GenBank/DDBJ whole genome shotgun (WGS) entry which is preliminary data.</text>
</comment>
<dbReference type="PANTHER" id="PTHR33908">
    <property type="entry name" value="MANNOSYLTRANSFERASE YKCB-RELATED"/>
    <property type="match status" value="1"/>
</dbReference>
<dbReference type="AlphaFoldDB" id="A0A933GMP5"/>
<evidence type="ECO:0000256" key="2">
    <source>
        <dbReference type="ARBA" id="ARBA00022475"/>
    </source>
</evidence>
<accession>A0A933GMP5</accession>
<dbReference type="GO" id="GO:0009103">
    <property type="term" value="P:lipopolysaccharide biosynthetic process"/>
    <property type="evidence" value="ECO:0007669"/>
    <property type="project" value="UniProtKB-ARBA"/>
</dbReference>
<keyword evidence="6 8" id="KW-1133">Transmembrane helix</keyword>
<name>A0A933GMP5_UNCTE</name>
<feature type="transmembrane region" description="Helical" evidence="8">
    <location>
        <begin position="346"/>
        <end position="363"/>
    </location>
</feature>
<keyword evidence="4" id="KW-0808">Transferase</keyword>
<keyword evidence="5 8" id="KW-0812">Transmembrane</keyword>
<evidence type="ECO:0000256" key="6">
    <source>
        <dbReference type="ARBA" id="ARBA00022989"/>
    </source>
</evidence>
<evidence type="ECO:0000256" key="7">
    <source>
        <dbReference type="ARBA" id="ARBA00023136"/>
    </source>
</evidence>
<feature type="transmembrane region" description="Helical" evidence="8">
    <location>
        <begin position="135"/>
        <end position="159"/>
    </location>
</feature>
<feature type="transmembrane region" description="Helical" evidence="8">
    <location>
        <begin position="165"/>
        <end position="198"/>
    </location>
</feature>
<evidence type="ECO:0000256" key="4">
    <source>
        <dbReference type="ARBA" id="ARBA00022679"/>
    </source>
</evidence>
<dbReference type="Proteomes" id="UP000772181">
    <property type="component" value="Unassembled WGS sequence"/>
</dbReference>
<feature type="transmembrane region" description="Helical" evidence="8">
    <location>
        <begin position="305"/>
        <end position="326"/>
    </location>
</feature>